<name>N9NYA9_9GAMM</name>
<comment type="caution">
    <text evidence="1">The sequence shown here is derived from an EMBL/GenBank/DDBJ whole genome shotgun (WGS) entry which is preliminary data.</text>
</comment>
<reference evidence="1 2" key="1">
    <citation type="submission" date="2013-02" db="EMBL/GenBank/DDBJ databases">
        <title>The Genome Sequence of Acinetobacter sp. NIPH 2171.</title>
        <authorList>
            <consortium name="The Broad Institute Genome Sequencing Platform"/>
            <consortium name="The Broad Institute Genome Sequencing Center for Infectious Disease"/>
            <person name="Cerqueira G."/>
            <person name="Feldgarden M."/>
            <person name="Courvalin P."/>
            <person name="Perichon B."/>
            <person name="Grillot-Courvalin C."/>
            <person name="Clermont D."/>
            <person name="Rocha E."/>
            <person name="Yoon E.-J."/>
            <person name="Nemec A."/>
            <person name="Walker B."/>
            <person name="Young S.K."/>
            <person name="Zeng Q."/>
            <person name="Gargeya S."/>
            <person name="Fitzgerald M."/>
            <person name="Haas B."/>
            <person name="Abouelleil A."/>
            <person name="Alvarado L."/>
            <person name="Arachchi H.M."/>
            <person name="Berlin A.M."/>
            <person name="Chapman S.B."/>
            <person name="Dewar J."/>
            <person name="Goldberg J."/>
            <person name="Griggs A."/>
            <person name="Gujja S."/>
            <person name="Hansen M."/>
            <person name="Howarth C."/>
            <person name="Imamovic A."/>
            <person name="Larimer J."/>
            <person name="McCowan C."/>
            <person name="Murphy C."/>
            <person name="Neiman D."/>
            <person name="Pearson M."/>
            <person name="Priest M."/>
            <person name="Roberts A."/>
            <person name="Saif S."/>
            <person name="Shea T."/>
            <person name="Sisk P."/>
            <person name="Sykes S."/>
            <person name="Wortman J."/>
            <person name="Nusbaum C."/>
            <person name="Birren B."/>
        </authorList>
    </citation>
    <scope>NUCLEOTIDE SEQUENCE [LARGE SCALE GENOMIC DNA]</scope>
    <source>
        <strain evidence="1 2">NIPH 2171</strain>
    </source>
</reference>
<dbReference type="Proteomes" id="UP000013101">
    <property type="component" value="Unassembled WGS sequence"/>
</dbReference>
<protein>
    <submittedName>
        <fullName evidence="1">Uncharacterized protein</fullName>
    </submittedName>
</protein>
<evidence type="ECO:0000313" key="1">
    <source>
        <dbReference type="EMBL" id="ENX07657.1"/>
    </source>
</evidence>
<dbReference type="STRING" id="70346.F897_02694"/>
<dbReference type="EMBL" id="APRS01000015">
    <property type="protein sequence ID" value="ENX07657.1"/>
    <property type="molecule type" value="Genomic_DNA"/>
</dbReference>
<accession>N9NYA9</accession>
<organism evidence="1 2">
    <name type="scientific">Acinetobacter variabilis</name>
    <dbReference type="NCBI Taxonomy" id="70346"/>
    <lineage>
        <taxon>Bacteria</taxon>
        <taxon>Pseudomonadati</taxon>
        <taxon>Pseudomonadota</taxon>
        <taxon>Gammaproteobacteria</taxon>
        <taxon>Moraxellales</taxon>
        <taxon>Moraxellaceae</taxon>
        <taxon>Acinetobacter</taxon>
    </lineage>
</organism>
<dbReference type="HOGENOM" id="CLU_2230631_0_0_6"/>
<dbReference type="PATRIC" id="fig|1217693.3.peg.2607"/>
<dbReference type="RefSeq" id="WP_005236601.1">
    <property type="nucleotide sequence ID" value="NZ_CP083658.1"/>
</dbReference>
<evidence type="ECO:0000313" key="2">
    <source>
        <dbReference type="Proteomes" id="UP000013101"/>
    </source>
</evidence>
<dbReference type="AlphaFoldDB" id="N9NYA9"/>
<sequence>MSRNKKIRAWLEMGVGRTSALAKVLNCSRQFVSKVSLMDKGISESQWNAISYGISIIELDEKSNQKKIEQIIIKAAHLSHSKEREIKHFAQIELDKWIEALGRAA</sequence>
<gene>
    <name evidence="1" type="ORF">F897_02694</name>
</gene>
<proteinExistence type="predicted"/>